<accession>A0A1E2S1K5</accession>
<keyword evidence="1" id="KW-0732">Signal</keyword>
<dbReference type="OrthoDB" id="9814802at2"/>
<name>A0A1E2S1K5_9HYPH</name>
<dbReference type="Proteomes" id="UP000095087">
    <property type="component" value="Unassembled WGS sequence"/>
</dbReference>
<feature type="signal peptide" evidence="1">
    <location>
        <begin position="1"/>
        <end position="40"/>
    </location>
</feature>
<dbReference type="Gene3D" id="2.60.40.1880">
    <property type="entry name" value="Invasion associated locus B (IalB) protein"/>
    <property type="match status" value="1"/>
</dbReference>
<proteinExistence type="predicted"/>
<dbReference type="InterPro" id="IPR038696">
    <property type="entry name" value="IalB_sf"/>
</dbReference>
<dbReference type="AlphaFoldDB" id="A0A1E2S1K5"/>
<reference evidence="2 3" key="1">
    <citation type="submission" date="2016-07" db="EMBL/GenBank/DDBJ databases">
        <title>Draft genome sequence of Methyloligella halotolerans C2T (VKM B-2706T=CCUG 61687T=DSM 25045T), a halotolerant polyhydroxybutyrate accumulating methylotroph.</title>
        <authorList>
            <person name="Vasilenko O.V."/>
            <person name="Doronina N.V."/>
            <person name="Poroshina M.N."/>
            <person name="Tarlachkov S.V."/>
            <person name="Trotsenko Y.A."/>
        </authorList>
    </citation>
    <scope>NUCLEOTIDE SEQUENCE [LARGE SCALE GENOMIC DNA]</scope>
    <source>
        <strain evidence="2 3">VKM B-2706</strain>
    </source>
</reference>
<gene>
    <name evidence="2" type="ORF">A7A08_00098</name>
</gene>
<evidence type="ECO:0000313" key="3">
    <source>
        <dbReference type="Proteomes" id="UP000095087"/>
    </source>
</evidence>
<evidence type="ECO:0000256" key="1">
    <source>
        <dbReference type="SAM" id="SignalP"/>
    </source>
</evidence>
<comment type="caution">
    <text evidence="2">The sequence shown here is derived from an EMBL/GenBank/DDBJ whole genome shotgun (WGS) entry which is preliminary data.</text>
</comment>
<feature type="chain" id="PRO_5009116624" evidence="1">
    <location>
        <begin position="41"/>
        <end position="122"/>
    </location>
</feature>
<keyword evidence="3" id="KW-1185">Reference proteome</keyword>
<dbReference type="EMBL" id="MASI01000001">
    <property type="protein sequence ID" value="ODA68280.1"/>
    <property type="molecule type" value="Genomic_DNA"/>
</dbReference>
<sequence length="122" mass="12589">MRQVSGQENRRFGGLRAAAKSVFLAGGLGLAAGAAMPVQAQSIATPVKPNVSLPGGASSLTETHEDWTVGCSVQAEGKRCVFSQALGNKQTGQRLLSMELRPEGDGIEGVILAPFGLRLAKG</sequence>
<evidence type="ECO:0000313" key="2">
    <source>
        <dbReference type="EMBL" id="ODA68280.1"/>
    </source>
</evidence>
<organism evidence="2 3">
    <name type="scientific">Methyloligella halotolerans</name>
    <dbReference type="NCBI Taxonomy" id="1177755"/>
    <lineage>
        <taxon>Bacteria</taxon>
        <taxon>Pseudomonadati</taxon>
        <taxon>Pseudomonadota</taxon>
        <taxon>Alphaproteobacteria</taxon>
        <taxon>Hyphomicrobiales</taxon>
        <taxon>Hyphomicrobiaceae</taxon>
        <taxon>Methyloligella</taxon>
    </lineage>
</organism>
<protein>
    <submittedName>
        <fullName evidence="2">Invasion associated locus B (IalB) protein</fullName>
    </submittedName>
</protein>